<dbReference type="PANTHER" id="PTHR30212:SF2">
    <property type="entry name" value="PROTEIN YIIM"/>
    <property type="match status" value="1"/>
</dbReference>
<dbReference type="PROSITE" id="PS51340">
    <property type="entry name" value="MOSC"/>
    <property type="match status" value="1"/>
</dbReference>
<dbReference type="Proteomes" id="UP000829401">
    <property type="component" value="Chromosome"/>
</dbReference>
<dbReference type="PANTHER" id="PTHR30212">
    <property type="entry name" value="PROTEIN YIIM"/>
    <property type="match status" value="1"/>
</dbReference>
<accession>A0A9E7CQY9</accession>
<reference evidence="2" key="1">
    <citation type="journal article" date="2022" name="G3 (Bethesda)">
        <title>Unveiling the complete genome sequence of Alicyclobacillus acidoterrestris DSM 3922T, a taint-producing strain.</title>
        <authorList>
            <person name="Leonardo I.C."/>
            <person name="Barreto Crespo M.T."/>
            <person name="Gaspar F.B."/>
        </authorList>
    </citation>
    <scope>NUCLEOTIDE SEQUENCE [LARGE SCALE GENOMIC DNA]</scope>
    <source>
        <strain evidence="2">DSM 3922</strain>
    </source>
</reference>
<dbReference type="InterPro" id="IPR052353">
    <property type="entry name" value="Benzoxazolinone_Detox_Enz"/>
</dbReference>
<dbReference type="Gene3D" id="2.40.33.20">
    <property type="entry name" value="PK beta-barrel domain-like"/>
    <property type="match status" value="1"/>
</dbReference>
<name>T0BFK8_ALIAG</name>
<dbReference type="GO" id="GO:0030151">
    <property type="term" value="F:molybdenum ion binding"/>
    <property type="evidence" value="ECO:0007669"/>
    <property type="project" value="InterPro"/>
</dbReference>
<dbReference type="InterPro" id="IPR011037">
    <property type="entry name" value="Pyrv_Knase-like_insert_dom_sf"/>
</dbReference>
<dbReference type="Pfam" id="PF03473">
    <property type="entry name" value="MOSC"/>
    <property type="match status" value="1"/>
</dbReference>
<dbReference type="RefSeq" id="WP_021297997.1">
    <property type="nucleotide sequence ID" value="NZ_AURB01000166.1"/>
</dbReference>
<proteinExistence type="predicted"/>
<dbReference type="InterPro" id="IPR005302">
    <property type="entry name" value="MoCF_Sase_C"/>
</dbReference>
<evidence type="ECO:0000313" key="2">
    <source>
        <dbReference type="Proteomes" id="UP000829401"/>
    </source>
</evidence>
<protein>
    <submittedName>
        <fullName evidence="1">MOSC domain-containing protein</fullName>
    </submittedName>
</protein>
<gene>
    <name evidence="1" type="ORF">K1I37_19795</name>
</gene>
<dbReference type="AlphaFoldDB" id="T0BFK8"/>
<accession>T0BFK8</accession>
<dbReference type="GO" id="GO:0003824">
    <property type="term" value="F:catalytic activity"/>
    <property type="evidence" value="ECO:0007669"/>
    <property type="project" value="InterPro"/>
</dbReference>
<keyword evidence="2" id="KW-1185">Reference proteome</keyword>
<dbReference type="eggNOG" id="COG2258">
    <property type="taxonomic scope" value="Bacteria"/>
</dbReference>
<dbReference type="STRING" id="1356854.N007_14250"/>
<sequence length="238" mass="26298">MKGQITSIQVGRIQSYVMHRYGDAGKTWSTAFYKEPVNRPVIVERGGIEGDAQADRKHHGGADKAVLVYALEHYRTWAAEYPHLSFSPGGFGENLTVAGLNEETVCVGDVFRIGNVLVEVSQPRTPCWKISERWQASSLTDRVRQTGRTGWYVRVLAPGVIAAGDALELVDRPHPDLSISLLNDLLFGRVQKTKAVLDALQSCRALANAWRSGIPELRDEVAKSAREMEDGVQKGRTL</sequence>
<dbReference type="EMBL" id="CP080467">
    <property type="protein sequence ID" value="UNO48834.1"/>
    <property type="molecule type" value="Genomic_DNA"/>
</dbReference>
<dbReference type="OrthoDB" id="9786134at2"/>
<evidence type="ECO:0000313" key="1">
    <source>
        <dbReference type="EMBL" id="UNO48834.1"/>
    </source>
</evidence>
<organism evidence="1 2">
    <name type="scientific">Alicyclobacillus acidoterrestris (strain ATCC 49025 / DSM 3922 / CIP 106132 / NCIMB 13137 / GD3B)</name>
    <dbReference type="NCBI Taxonomy" id="1356854"/>
    <lineage>
        <taxon>Bacteria</taxon>
        <taxon>Bacillati</taxon>
        <taxon>Bacillota</taxon>
        <taxon>Bacilli</taxon>
        <taxon>Bacillales</taxon>
        <taxon>Alicyclobacillaceae</taxon>
        <taxon>Alicyclobacillus</taxon>
    </lineage>
</organism>
<dbReference type="GO" id="GO:0030170">
    <property type="term" value="F:pyridoxal phosphate binding"/>
    <property type="evidence" value="ECO:0007669"/>
    <property type="project" value="InterPro"/>
</dbReference>
<dbReference type="SUPFAM" id="SSF50800">
    <property type="entry name" value="PK beta-barrel domain-like"/>
    <property type="match status" value="1"/>
</dbReference>
<dbReference type="KEGG" id="aaco:K1I37_19795"/>